<reference evidence="8" key="1">
    <citation type="submission" date="2022-12" db="EMBL/GenBank/DDBJ databases">
        <authorList>
            <person name="Petersen C."/>
        </authorList>
    </citation>
    <scope>NUCLEOTIDE SEQUENCE</scope>
    <source>
        <strain evidence="8">IBT 29495</strain>
    </source>
</reference>
<dbReference type="Proteomes" id="UP001149954">
    <property type="component" value="Unassembled WGS sequence"/>
</dbReference>
<reference evidence="8" key="2">
    <citation type="journal article" date="2023" name="IMA Fungus">
        <title>Comparative genomic study of the Penicillium genus elucidates a diverse pangenome and 15 lateral gene transfer events.</title>
        <authorList>
            <person name="Petersen C."/>
            <person name="Sorensen T."/>
            <person name="Nielsen M.R."/>
            <person name="Sondergaard T.E."/>
            <person name="Sorensen J.L."/>
            <person name="Fitzpatrick D.A."/>
            <person name="Frisvad J.C."/>
            <person name="Nielsen K.L."/>
        </authorList>
    </citation>
    <scope>NUCLEOTIDE SEQUENCE</scope>
    <source>
        <strain evidence="8">IBT 29495</strain>
    </source>
</reference>
<dbReference type="GO" id="GO:0000978">
    <property type="term" value="F:RNA polymerase II cis-regulatory region sequence-specific DNA binding"/>
    <property type="evidence" value="ECO:0007669"/>
    <property type="project" value="TreeGrafter"/>
</dbReference>
<dbReference type="InterPro" id="IPR036864">
    <property type="entry name" value="Zn2-C6_fun-type_DNA-bd_sf"/>
</dbReference>
<dbReference type="Pfam" id="PF00172">
    <property type="entry name" value="Zn_clus"/>
    <property type="match status" value="1"/>
</dbReference>
<feature type="compositionally biased region" description="Polar residues" evidence="6">
    <location>
        <begin position="136"/>
        <end position="150"/>
    </location>
</feature>
<dbReference type="SMART" id="SM00066">
    <property type="entry name" value="GAL4"/>
    <property type="match status" value="1"/>
</dbReference>
<gene>
    <name evidence="8" type="ORF">N7463_001317</name>
</gene>
<evidence type="ECO:0000256" key="3">
    <source>
        <dbReference type="ARBA" id="ARBA00023125"/>
    </source>
</evidence>
<evidence type="ECO:0000256" key="1">
    <source>
        <dbReference type="ARBA" id="ARBA00022723"/>
    </source>
</evidence>
<feature type="compositionally biased region" description="Polar residues" evidence="6">
    <location>
        <begin position="691"/>
        <end position="704"/>
    </location>
</feature>
<evidence type="ECO:0000259" key="7">
    <source>
        <dbReference type="PROSITE" id="PS50048"/>
    </source>
</evidence>
<keyword evidence="2" id="KW-0805">Transcription regulation</keyword>
<dbReference type="GO" id="GO:0000981">
    <property type="term" value="F:DNA-binding transcription factor activity, RNA polymerase II-specific"/>
    <property type="evidence" value="ECO:0007669"/>
    <property type="project" value="InterPro"/>
</dbReference>
<keyword evidence="5" id="KW-0539">Nucleus</keyword>
<proteinExistence type="predicted"/>
<dbReference type="InterPro" id="IPR051127">
    <property type="entry name" value="Fungal_SecMet_Regulators"/>
</dbReference>
<feature type="compositionally biased region" description="Basic and acidic residues" evidence="6">
    <location>
        <begin position="78"/>
        <end position="89"/>
    </location>
</feature>
<dbReference type="GO" id="GO:0006351">
    <property type="term" value="P:DNA-templated transcription"/>
    <property type="evidence" value="ECO:0007669"/>
    <property type="project" value="InterPro"/>
</dbReference>
<organism evidence="8 9">
    <name type="scientific">Penicillium fimorum</name>
    <dbReference type="NCBI Taxonomy" id="1882269"/>
    <lineage>
        <taxon>Eukaryota</taxon>
        <taxon>Fungi</taxon>
        <taxon>Dikarya</taxon>
        <taxon>Ascomycota</taxon>
        <taxon>Pezizomycotina</taxon>
        <taxon>Eurotiomycetes</taxon>
        <taxon>Eurotiomycetidae</taxon>
        <taxon>Eurotiales</taxon>
        <taxon>Aspergillaceae</taxon>
        <taxon>Penicillium</taxon>
    </lineage>
</organism>
<dbReference type="CDD" id="cd12148">
    <property type="entry name" value="fungal_TF_MHR"/>
    <property type="match status" value="1"/>
</dbReference>
<feature type="region of interest" description="Disordered" evidence="6">
    <location>
        <begin position="52"/>
        <end position="150"/>
    </location>
</feature>
<dbReference type="GO" id="GO:0000435">
    <property type="term" value="P:positive regulation of transcription from RNA polymerase II promoter by galactose"/>
    <property type="evidence" value="ECO:0007669"/>
    <property type="project" value="TreeGrafter"/>
</dbReference>
<comment type="caution">
    <text evidence="8">The sequence shown here is derived from an EMBL/GenBank/DDBJ whole genome shotgun (WGS) entry which is preliminary data.</text>
</comment>
<accession>A0A9W9Y637</accession>
<protein>
    <submittedName>
        <fullName evidence="8">Fungal-specific transcription factor domain-containing protein</fullName>
    </submittedName>
</protein>
<dbReference type="PANTHER" id="PTHR47424:SF3">
    <property type="entry name" value="REGULATORY PROTEIN GAL4"/>
    <property type="match status" value="1"/>
</dbReference>
<dbReference type="Gene3D" id="4.10.240.10">
    <property type="entry name" value="Zn(2)-C6 fungal-type DNA-binding domain"/>
    <property type="match status" value="1"/>
</dbReference>
<keyword evidence="3" id="KW-0238">DNA-binding</keyword>
<keyword evidence="4" id="KW-0804">Transcription</keyword>
<feature type="region of interest" description="Disordered" evidence="6">
    <location>
        <begin position="1"/>
        <end position="27"/>
    </location>
</feature>
<evidence type="ECO:0000256" key="6">
    <source>
        <dbReference type="SAM" id="MobiDB-lite"/>
    </source>
</evidence>
<dbReference type="PROSITE" id="PS50048">
    <property type="entry name" value="ZN2_CY6_FUNGAL_2"/>
    <property type="match status" value="1"/>
</dbReference>
<evidence type="ECO:0000256" key="2">
    <source>
        <dbReference type="ARBA" id="ARBA00023015"/>
    </source>
</evidence>
<dbReference type="EMBL" id="JAPWDS010000001">
    <property type="protein sequence ID" value="KAJ5520864.1"/>
    <property type="molecule type" value="Genomic_DNA"/>
</dbReference>
<feature type="compositionally biased region" description="Polar residues" evidence="6">
    <location>
        <begin position="93"/>
        <end position="111"/>
    </location>
</feature>
<feature type="region of interest" description="Disordered" evidence="6">
    <location>
        <begin position="677"/>
        <end position="704"/>
    </location>
</feature>
<evidence type="ECO:0000256" key="4">
    <source>
        <dbReference type="ARBA" id="ARBA00023163"/>
    </source>
</evidence>
<dbReference type="CDD" id="cd00067">
    <property type="entry name" value="GAL4"/>
    <property type="match status" value="1"/>
</dbReference>
<evidence type="ECO:0000313" key="8">
    <source>
        <dbReference type="EMBL" id="KAJ5520864.1"/>
    </source>
</evidence>
<dbReference type="InterPro" id="IPR007219">
    <property type="entry name" value="XnlR_reg_dom"/>
</dbReference>
<dbReference type="GO" id="GO:0008270">
    <property type="term" value="F:zinc ion binding"/>
    <property type="evidence" value="ECO:0007669"/>
    <property type="project" value="InterPro"/>
</dbReference>
<dbReference type="PANTHER" id="PTHR47424">
    <property type="entry name" value="REGULATORY PROTEIN GAL4"/>
    <property type="match status" value="1"/>
</dbReference>
<keyword evidence="1" id="KW-0479">Metal-binding</keyword>
<sequence length="783" mass="87212">MTQEKGVEKRWHGNDIAPQPPGAKRRMIRKRAALACEECRVRKRRCDGAMPACSGCTKRITTDRLEELENTGISPPGVERDTSNTENHRLPSAPNQRTPVTNPTLSQQIGTSRAGYPRPVDPSSAANTPVADSRSVKGSPSEATAQVPSAQSLEPCRFEKLMKPIDAAIDCHSKSSRIGPSSSVYAVSAVTRPIIVTDCTCDRSLDTSEWSLPLRRHADRLVSHYFGTIHLVYSILHRPTFMRQYERMWESELPNKISTCSGLCRQKSRGRLFPATVHAVFALASLFEPGPPEQNSARGNVFFRLAQKIDLLDILDDEAGIELVQLGLLMGFYLQSTEKFSKCWNITGLTIRMAQNMGLQLSLGEARQRGILASSATQLECEMRIRVWYGCFLLDREISMSFGRPLMIPSGGSMIKLPEAIDDEQLNSEVGKWNTQPKGLPSLLESYIETIKLYDILGQALDREELRESILSSKLHSESSTDDLSNILKLETKIMEWREALSSYLQYEPPVSNYDLGESVTSEEATILSSHLLAQATRLYTRSVNIKYSNEADLTHPVQCMLCADKLVKVLDAQIRSQSFVAWWYNVSYLHTSGSTILMGQLCAFDDESRTDQLFSESWDLCLQNLSRYTVLSTIAKKSFYLLQESAESLRGNSYPTEGRGPQPLSNKLTDEARVGKSTHAGNPTVGIQAADTQPPNGRENNSQLLDNLPDTSLEKETGMQSFQTYQDQGVYGDPGFNRDDMEGLGNDIWNVDASYWSFMPFSSQLEAFPSSFDTSGIGLAHN</sequence>
<keyword evidence="9" id="KW-1185">Reference proteome</keyword>
<name>A0A9W9Y637_9EURO</name>
<dbReference type="AlphaFoldDB" id="A0A9W9Y637"/>
<evidence type="ECO:0000256" key="5">
    <source>
        <dbReference type="ARBA" id="ARBA00023242"/>
    </source>
</evidence>
<dbReference type="Pfam" id="PF04082">
    <property type="entry name" value="Fungal_trans"/>
    <property type="match status" value="1"/>
</dbReference>
<feature type="compositionally biased region" description="Basic and acidic residues" evidence="6">
    <location>
        <begin position="1"/>
        <end position="13"/>
    </location>
</feature>
<dbReference type="SUPFAM" id="SSF57701">
    <property type="entry name" value="Zn2/Cys6 DNA-binding domain"/>
    <property type="match status" value="1"/>
</dbReference>
<dbReference type="GO" id="GO:0005634">
    <property type="term" value="C:nucleus"/>
    <property type="evidence" value="ECO:0007669"/>
    <property type="project" value="TreeGrafter"/>
</dbReference>
<dbReference type="SMART" id="SM00906">
    <property type="entry name" value="Fungal_trans"/>
    <property type="match status" value="1"/>
</dbReference>
<feature type="domain" description="Zn(2)-C6 fungal-type" evidence="7">
    <location>
        <begin position="35"/>
        <end position="59"/>
    </location>
</feature>
<dbReference type="OrthoDB" id="4356760at2759"/>
<evidence type="ECO:0000313" key="9">
    <source>
        <dbReference type="Proteomes" id="UP001149954"/>
    </source>
</evidence>
<dbReference type="InterPro" id="IPR001138">
    <property type="entry name" value="Zn2Cys6_DnaBD"/>
</dbReference>